<dbReference type="AlphaFoldDB" id="A0A6J5VAQ5"/>
<dbReference type="InterPro" id="IPR001698">
    <property type="entry name" value="CAPZB"/>
</dbReference>
<name>A0A6J5VAQ5_PRUAR</name>
<keyword evidence="2" id="KW-0206">Cytoskeleton</keyword>
<dbReference type="Gene3D" id="1.20.58.570">
    <property type="match status" value="1"/>
</dbReference>
<gene>
    <name evidence="3" type="ORF">CURHAP_LOCUS42840</name>
    <name evidence="4" type="ORF">ORAREDHAP_LOCUS42273</name>
</gene>
<keyword evidence="1 2" id="KW-0117">Actin capping</keyword>
<evidence type="ECO:0000256" key="2">
    <source>
        <dbReference type="RuleBase" id="RU365078"/>
    </source>
</evidence>
<evidence type="ECO:0000313" key="3">
    <source>
        <dbReference type="EMBL" id="CAB4286116.1"/>
    </source>
</evidence>
<evidence type="ECO:0000313" key="4">
    <source>
        <dbReference type="EMBL" id="CAB4316528.1"/>
    </source>
</evidence>
<dbReference type="Proteomes" id="UP000507222">
    <property type="component" value="Unassembled WGS sequence"/>
</dbReference>
<evidence type="ECO:0000313" key="6">
    <source>
        <dbReference type="Proteomes" id="UP000507245"/>
    </source>
</evidence>
<accession>A0A6J5VAQ5</accession>
<proteinExistence type="inferred from homology"/>
<evidence type="ECO:0000256" key="1">
    <source>
        <dbReference type="ARBA" id="ARBA00022467"/>
    </source>
</evidence>
<dbReference type="Proteomes" id="UP000507245">
    <property type="component" value="Unassembled WGS sequence"/>
</dbReference>
<dbReference type="Pfam" id="PF01115">
    <property type="entry name" value="F_actin_cap_B"/>
    <property type="match status" value="1"/>
</dbReference>
<evidence type="ECO:0000313" key="5">
    <source>
        <dbReference type="Proteomes" id="UP000507222"/>
    </source>
</evidence>
<keyword evidence="2" id="KW-0963">Cytoplasm</keyword>
<dbReference type="GO" id="GO:0051016">
    <property type="term" value="P:barbed-end actin filament capping"/>
    <property type="evidence" value="ECO:0007669"/>
    <property type="project" value="UniProtKB-UniRule"/>
</dbReference>
<keyword evidence="2" id="KW-0009">Actin-binding</keyword>
<dbReference type="OrthoDB" id="1811757at2759"/>
<dbReference type="GO" id="GO:0008290">
    <property type="term" value="C:F-actin capping protein complex"/>
    <property type="evidence" value="ECO:0007669"/>
    <property type="project" value="UniProtKB-UniRule"/>
</dbReference>
<reference evidence="3 5" key="2">
    <citation type="submission" date="2020-05" db="EMBL/GenBank/DDBJ databases">
        <authorList>
            <person name="Campoy J."/>
            <person name="Schneeberger K."/>
            <person name="Spophaly S."/>
        </authorList>
    </citation>
    <scope>NUCLEOTIDE SEQUENCE [LARGE SCALE GENOMIC DNA]</scope>
    <source>
        <strain evidence="3">PruArmRojPasFocal</strain>
    </source>
</reference>
<dbReference type="GO" id="GO:0003779">
    <property type="term" value="F:actin binding"/>
    <property type="evidence" value="ECO:0007669"/>
    <property type="project" value="UniProtKB-KW"/>
</dbReference>
<dbReference type="EMBL" id="CAEKKB010000007">
    <property type="protein sequence ID" value="CAB4316528.1"/>
    <property type="molecule type" value="Genomic_DNA"/>
</dbReference>
<dbReference type="InterPro" id="IPR037282">
    <property type="entry name" value="CapZ_alpha/beta"/>
</dbReference>
<comment type="similarity">
    <text evidence="2">Belongs to the F-actin-capping protein beta subunit family.</text>
</comment>
<organism evidence="3 5">
    <name type="scientific">Prunus armeniaca</name>
    <name type="common">Apricot</name>
    <name type="synonym">Armeniaca vulgaris</name>
    <dbReference type="NCBI Taxonomy" id="36596"/>
    <lineage>
        <taxon>Eukaryota</taxon>
        <taxon>Viridiplantae</taxon>
        <taxon>Streptophyta</taxon>
        <taxon>Embryophyta</taxon>
        <taxon>Tracheophyta</taxon>
        <taxon>Spermatophyta</taxon>
        <taxon>Magnoliopsida</taxon>
        <taxon>eudicotyledons</taxon>
        <taxon>Gunneridae</taxon>
        <taxon>Pentapetalae</taxon>
        <taxon>rosids</taxon>
        <taxon>fabids</taxon>
        <taxon>Rosales</taxon>
        <taxon>Rosaceae</taxon>
        <taxon>Amygdaloideae</taxon>
        <taxon>Amygdaleae</taxon>
        <taxon>Prunus</taxon>
    </lineage>
</organism>
<dbReference type="InterPro" id="IPR043175">
    <property type="entry name" value="CAPZB_N"/>
</dbReference>
<dbReference type="EMBL" id="CAEKDK010000007">
    <property type="protein sequence ID" value="CAB4286116.1"/>
    <property type="molecule type" value="Genomic_DNA"/>
</dbReference>
<dbReference type="SUPFAM" id="SSF90096">
    <property type="entry name" value="Subunits of heterodimeric actin filament capping protein Capz"/>
    <property type="match status" value="1"/>
</dbReference>
<comment type="subunit">
    <text evidence="2">Heterodimer of an alpha and a beta subunit.</text>
</comment>
<reference evidence="6" key="1">
    <citation type="journal article" date="2020" name="Genome Biol.">
        <title>Gamete binning: chromosome-level and haplotype-resolved genome assembly enabled by high-throughput single-cell sequencing of gamete genomes.</title>
        <authorList>
            <person name="Campoy J.A."/>
            <person name="Sun H."/>
            <person name="Goel M."/>
            <person name="Jiao W.-B."/>
            <person name="Folz-Donahue K."/>
            <person name="Wang N."/>
            <person name="Rubio M."/>
            <person name="Liu C."/>
            <person name="Kukat C."/>
            <person name="Ruiz D."/>
            <person name="Huettel B."/>
            <person name="Schneeberger K."/>
        </authorList>
    </citation>
    <scope>NUCLEOTIDE SEQUENCE [LARGE SCALE GENOMIC DNA]</scope>
    <source>
        <strain evidence="6">cv. Rojo Pasion</strain>
    </source>
</reference>
<keyword evidence="6" id="KW-1185">Reference proteome</keyword>
<protein>
    <recommendedName>
        <fullName evidence="2">F-actin-capping protein subunit beta</fullName>
    </recommendedName>
</protein>
<comment type="function">
    <text evidence="2">F-actin-capping proteins bind in a Ca(2+)-independent manner to the fast growing ends of actin filaments (barbed end) thereby blocking the exchange of subunits at these ends. Unlike other capping proteins (such as gelsolin and severin), these proteins do not sever actin filaments.</text>
</comment>
<sequence length="69" mass="7927">MEAAMGLMRRMPPKHTETAFSTLLSLLPKHSSDILSQVELHIWMVDWVGGYGWWWVWVVMDDGGVVGRK</sequence>
<comment type="subcellular location">
    <subcellularLocation>
        <location evidence="2">Cytoplasm</location>
        <location evidence="2">Cytoskeleton</location>
    </subcellularLocation>
</comment>